<dbReference type="InterPro" id="IPR013761">
    <property type="entry name" value="SAM/pointed_sf"/>
</dbReference>
<feature type="compositionally biased region" description="Polar residues" evidence="1">
    <location>
        <begin position="146"/>
        <end position="155"/>
    </location>
</feature>
<dbReference type="SUPFAM" id="SSF47769">
    <property type="entry name" value="SAM/Pointed domain"/>
    <property type="match status" value="1"/>
</dbReference>
<reference evidence="2" key="3">
    <citation type="submission" date="2025-09" db="UniProtKB">
        <authorList>
            <consortium name="Ensembl"/>
        </authorList>
    </citation>
    <scope>IDENTIFICATION</scope>
</reference>
<evidence type="ECO:0000313" key="2">
    <source>
        <dbReference type="Ensembl" id="ENSLACP00000007421.1"/>
    </source>
</evidence>
<dbReference type="InParanoid" id="H3ACQ0"/>
<dbReference type="HOGENOM" id="CLU_002439_0_0_1"/>
<feature type="region of interest" description="Disordered" evidence="1">
    <location>
        <begin position="137"/>
        <end position="171"/>
    </location>
</feature>
<keyword evidence="3" id="KW-1185">Reference proteome</keyword>
<protein>
    <submittedName>
        <fullName evidence="2">Uncharacterized protein</fullName>
    </submittedName>
</protein>
<evidence type="ECO:0000313" key="3">
    <source>
        <dbReference type="Proteomes" id="UP000008672"/>
    </source>
</evidence>
<dbReference type="Gene3D" id="1.10.150.50">
    <property type="entry name" value="Transcription Factor, Ets-1"/>
    <property type="match status" value="2"/>
</dbReference>
<dbReference type="EMBL" id="AFYH01111797">
    <property type="status" value="NOT_ANNOTATED_CDS"/>
    <property type="molecule type" value="Genomic_DNA"/>
</dbReference>
<dbReference type="STRING" id="7897.ENSLACP00000007421"/>
<reference evidence="2" key="2">
    <citation type="submission" date="2025-08" db="UniProtKB">
        <authorList>
            <consortium name="Ensembl"/>
        </authorList>
    </citation>
    <scope>IDENTIFICATION</scope>
</reference>
<sequence length="1594" mass="183941">MSAQSEFPANIKDWTKDHVKQWVINELKLGPVYADILYQEDVAGAHLFWFQMQDLAELGIKAGKAIVILRRRDEHQKRLTAQDSDRDRQPSIYAKILQEEEVSGAQLLLFEKQDLLQIGIKAGPAIMVLCERDEHQKQKANEQKGEATQSRTEPTSVADRSKRTCQPHPFDVQQGPHRYIVNYILVPETGPSNLIDPCHEYKSFRNTSNMTEMKKFTDEVFRFASACMNCRTNGTIHFGVEDTMKGFTHGEILGVEVDDQSKYGDILNHEISNYFQYKLDTDAKKCIRPPRFVEVLKPDLTSSKRYVIEVDVVSSYSACEDHVYYIWNKRMKKKKSQSEKCLFIRDGASSRNIFRKTNDTPTDSKTDELGEFLKKVPQLATDRKTAEENYSKRPTLSNQGLKLINTITGGENMLDNSRYKWYMLVTNKCHPSHRGNFEFLKELSLFAVLDFDSESAVNGVCEAYCKFRIANLHFPDQFKAIQSRTDTKEKLNLYKQTSWIFCNGRQDLDLKLHKPSKNSDWPTEKGAAVRHVISFLCGRDIMPQGKFLVVFLLLSPVDSFLDPVLETFSTFRQELTGLGNMLCICENQIIFQQWKDLIQARYEIDVTGRCIYDISLVEVNGTILSIKTQTCTSRRFLPCLGFSSVELEKKDEDSMASLDILCKNECEGTEVEKGDSFHEFKQSKEEHFYRGGKVCWWNFYFTQLPESLPFIKRDKYSYLYKMITSTAQSSKRVCEIFNLFHQPGCGGTTLAMHVLWELRKEFRCAVLKDKTDQFEEIARQVIQLATCGKMEQSNYTPVLLLVDDLEELENVRVLQFHIQETVAEKNIRFEKPLVLILNCMRSQEPKKSSDMSNSVSTFLTNKLSEKEQEFFEAKLKEIENHHRKPETFYGFMIMKKNFEPKYIEDLVHNTLKGFKIATKQAQLLSFLALLKCYARDSSISMSLCEDFLELDQENHCISKTVQEEMGGYSTLFISTEVQARERYQGICIIHQLVADYCIKETAKYNVSQSVITKQLLAENVFYEGLIGTEKLKQDVQNMLVIRRYKEDGDDTTLFSPLIEAIQNEEQNADVKGVLIDAANRFDKNPFIAQVLARYFYLREKDFPSAHSWAEKAKQQASDNSYIADTVGQVFKSELKSALEAEHAAANKLSLTPENLHSYLTSASSALDAFRNCQVLAKKEHTNRQRMEEKNTRMYGSYNTLGYLGDIEVSLTIVNILEKVPLFQKKHHDGEEELLKYLSGSLKISNIRVCDSQDEEFLSVLTEYDSNLSNLKIKLKEAFQFYEDYFVFFKSKSSEKETAEMRIRRKVSNEFVKYIERFFKSVIDKKAEKKRKPKISLQLEENEAREVLKAYKGDTFSGILSWLLDRKVAAMETIVEKYKFILVNSPETSLKDKENYILANIVLNCLKPESSLIKDYKTLTDYLKEVLCVIGPNHQHLEPFFLASLLLWPNQNSDIDSRNMSAYVKSMRDCFRKKYGHLYRSKQTIVHFYLGKKPGLNRLVQKARIEQSLGKVQDLNALWQSGEIWKQKEVEDLLLQTKSGRTEGRTIFLQYGSNHPIEVRPAYLGQLRTGSSNEKVSFFLGLSINGPIAYGIEFE</sequence>
<dbReference type="Proteomes" id="UP000008672">
    <property type="component" value="Unassembled WGS sequence"/>
</dbReference>
<proteinExistence type="predicted"/>
<name>H3ACQ0_LATCH</name>
<evidence type="ECO:0000256" key="1">
    <source>
        <dbReference type="SAM" id="MobiDB-lite"/>
    </source>
</evidence>
<dbReference type="eggNOG" id="ENOG502QPY6">
    <property type="taxonomic scope" value="Eukaryota"/>
</dbReference>
<dbReference type="PANTHER" id="PTHR16155:SF20">
    <property type="entry name" value="STERILE ALPHA MOTIF DOMAIN-CONTAINING PROTEIN 9-LIKE"/>
    <property type="match status" value="1"/>
</dbReference>
<dbReference type="GO" id="GO:0005737">
    <property type="term" value="C:cytoplasm"/>
    <property type="evidence" value="ECO:0007669"/>
    <property type="project" value="TreeGrafter"/>
</dbReference>
<dbReference type="PANTHER" id="PTHR16155">
    <property type="entry name" value="DED DOMAIN-CONTAINING PROTEIN"/>
    <property type="match status" value="1"/>
</dbReference>
<dbReference type="GeneTree" id="ENSGT00390000013973"/>
<organism evidence="2 3">
    <name type="scientific">Latimeria chalumnae</name>
    <name type="common">Coelacanth</name>
    <dbReference type="NCBI Taxonomy" id="7897"/>
    <lineage>
        <taxon>Eukaryota</taxon>
        <taxon>Metazoa</taxon>
        <taxon>Chordata</taxon>
        <taxon>Craniata</taxon>
        <taxon>Vertebrata</taxon>
        <taxon>Euteleostomi</taxon>
        <taxon>Coelacanthiformes</taxon>
        <taxon>Coelacanthidae</taxon>
        <taxon>Latimeria</taxon>
    </lineage>
</organism>
<gene>
    <name evidence="2" type="primary">LOC102359605</name>
</gene>
<dbReference type="InterPro" id="IPR038461">
    <property type="entry name" value="Schlafen_AlbA_2_dom_sf"/>
</dbReference>
<accession>H3ACQ0</accession>
<dbReference type="OMA" id="CICENQI"/>
<dbReference type="Ensembl" id="ENSLACT00000007482.1">
    <property type="protein sequence ID" value="ENSLACP00000007421.1"/>
    <property type="gene ID" value="ENSLACG00000006579.1"/>
</dbReference>
<dbReference type="Gene3D" id="3.30.950.30">
    <property type="entry name" value="Schlafen, AAA domain"/>
    <property type="match status" value="1"/>
</dbReference>
<reference evidence="3" key="1">
    <citation type="submission" date="2011-08" db="EMBL/GenBank/DDBJ databases">
        <title>The draft genome of Latimeria chalumnae.</title>
        <authorList>
            <person name="Di Palma F."/>
            <person name="Alfoldi J."/>
            <person name="Johnson J."/>
            <person name="Berlin A."/>
            <person name="Gnerre S."/>
            <person name="Jaffe D."/>
            <person name="MacCallum I."/>
            <person name="Young S."/>
            <person name="Walker B.J."/>
            <person name="Lander E."/>
            <person name="Lindblad-Toh K."/>
        </authorList>
    </citation>
    <scope>NUCLEOTIDE SEQUENCE [LARGE SCALE GENOMIC DNA]</scope>
    <source>
        <strain evidence="3">Wild caught</strain>
    </source>
</reference>